<protein>
    <submittedName>
        <fullName evidence="1">Uncharacterized protein</fullName>
    </submittedName>
</protein>
<name>A0A6S6VV19_9PLEO</name>
<evidence type="ECO:0000313" key="1">
    <source>
        <dbReference type="EMBL" id="CAE7000823.1"/>
    </source>
</evidence>
<evidence type="ECO:0000313" key="2">
    <source>
        <dbReference type="Proteomes" id="UP000472372"/>
    </source>
</evidence>
<dbReference type="EMBL" id="HG992977">
    <property type="protein sequence ID" value="CAE7000823.1"/>
    <property type="molecule type" value="Genomic_DNA"/>
</dbReference>
<sequence length="186" mass="19849">MLQKSLQIVVLFWTLSAHLVSAVSYKYVITYGAGAYICHATVGIYINSSNPVTKAEITLQGAYCVTSNGASGETYDIPLNVESGIVAYINNLGPSSTRGDRGFEIGFNQAKQDLAGVTIIRMDPRVSFYTDPEGEPLGACSYRQGAVAFAQADGSALEPYSRCPVGSALIGSVGRWLICNIGCNRF</sequence>
<reference evidence="1" key="1">
    <citation type="submission" date="2021-02" db="EMBL/GenBank/DDBJ databases">
        <authorList>
            <person name="Syme A R."/>
            <person name="Syme A R."/>
            <person name="Moolhuijzen P."/>
        </authorList>
    </citation>
    <scope>NUCLEOTIDE SEQUENCE</scope>
    <source>
        <strain evidence="1">W1-1</strain>
    </source>
</reference>
<organism evidence="1 2">
    <name type="scientific">Pyrenophora teres f. teres</name>
    <dbReference type="NCBI Taxonomy" id="97479"/>
    <lineage>
        <taxon>Eukaryota</taxon>
        <taxon>Fungi</taxon>
        <taxon>Dikarya</taxon>
        <taxon>Ascomycota</taxon>
        <taxon>Pezizomycotina</taxon>
        <taxon>Dothideomycetes</taxon>
        <taxon>Pleosporomycetidae</taxon>
        <taxon>Pleosporales</taxon>
        <taxon>Pleosporineae</taxon>
        <taxon>Pleosporaceae</taxon>
        <taxon>Pyrenophora</taxon>
    </lineage>
</organism>
<accession>A0A6S6VV19</accession>
<proteinExistence type="predicted"/>
<dbReference type="AlphaFoldDB" id="A0A6S6VV19"/>
<dbReference type="Proteomes" id="UP000472372">
    <property type="component" value="Chromosome 1"/>
</dbReference>
<gene>
    <name evidence="1" type="ORF">PTTW11_01146</name>
</gene>